<dbReference type="Proteomes" id="UP001501577">
    <property type="component" value="Unassembled WGS sequence"/>
</dbReference>
<evidence type="ECO:0000313" key="3">
    <source>
        <dbReference type="EMBL" id="GAA3014395.1"/>
    </source>
</evidence>
<keyword evidence="1" id="KW-0472">Membrane</keyword>
<name>A0ABN3Y556_9ENTE</name>
<dbReference type="Pfam" id="PF25155">
    <property type="entry name" value="NTF2_YvbJ"/>
    <property type="match status" value="1"/>
</dbReference>
<reference evidence="3 4" key="1">
    <citation type="journal article" date="2019" name="Int. J. Syst. Evol. Microbiol.">
        <title>The Global Catalogue of Microorganisms (GCM) 10K type strain sequencing project: providing services to taxonomists for standard genome sequencing and annotation.</title>
        <authorList>
            <consortium name="The Broad Institute Genomics Platform"/>
            <consortium name="The Broad Institute Genome Sequencing Center for Infectious Disease"/>
            <person name="Wu L."/>
            <person name="Ma J."/>
        </authorList>
    </citation>
    <scope>NUCLEOTIDE SEQUENCE [LARGE SCALE GENOMIC DNA]</scope>
    <source>
        <strain evidence="3 4">JCM 8736</strain>
    </source>
</reference>
<feature type="domain" description="YvbJ-like NTF2-like" evidence="2">
    <location>
        <begin position="212"/>
        <end position="319"/>
    </location>
</feature>
<comment type="caution">
    <text evidence="3">The sequence shown here is derived from an EMBL/GenBank/DDBJ whole genome shotgun (WGS) entry which is preliminary data.</text>
</comment>
<keyword evidence="1" id="KW-1133">Transmembrane helix</keyword>
<proteinExistence type="predicted"/>
<evidence type="ECO:0000259" key="2">
    <source>
        <dbReference type="Pfam" id="PF25155"/>
    </source>
</evidence>
<accession>A0ABN3Y556</accession>
<dbReference type="RefSeq" id="WP_068708700.1">
    <property type="nucleotide sequence ID" value="NZ_BAAAXQ010000025.1"/>
</dbReference>
<sequence>MNNKINKKILAVGLFLFMILVILSVIYWQNSTKHQAKLLTEAIVQKDYAAFHKVTPSFNDGTKLNKETFLVFAESIPKKDKEAEIKKRVNNDSLFEKKKGKSWFAPTKFMPYPRYFGFENEETSQVTFSIGKHLLSGKGKRVGPLIGGDYPIDYTVSSPIYGKMQQTQQTDLRKENQTVTLDEKEAFIASKNFQEKLLNQVVSYYIAMNQGLQNDLDFSGVTQAQEETKASLQQTFDELRPYIESVEQTFQKFVMNSESLKIEGSSQPQAVFDIYTDVALSLKANNKGKRAEEITNASHNAIVTMEFDQETKKWLIYSIDFETYTQQPDDWAHTNEVTLPEINQARWYEDGRKQGNI</sequence>
<keyword evidence="4" id="KW-1185">Reference proteome</keyword>
<evidence type="ECO:0000256" key="1">
    <source>
        <dbReference type="SAM" id="Phobius"/>
    </source>
</evidence>
<dbReference type="InterPro" id="IPR056902">
    <property type="entry name" value="NTF2_YvbJ"/>
</dbReference>
<protein>
    <recommendedName>
        <fullName evidence="2">YvbJ-like NTF2-like domain-containing protein</fullName>
    </recommendedName>
</protein>
<dbReference type="EMBL" id="BAAAXQ010000025">
    <property type="protein sequence ID" value="GAA3014395.1"/>
    <property type="molecule type" value="Genomic_DNA"/>
</dbReference>
<organism evidence="3 4">
    <name type="scientific">Tetragenococcus solitarius</name>
    <dbReference type="NCBI Taxonomy" id="71453"/>
    <lineage>
        <taxon>Bacteria</taxon>
        <taxon>Bacillati</taxon>
        <taxon>Bacillota</taxon>
        <taxon>Bacilli</taxon>
        <taxon>Lactobacillales</taxon>
        <taxon>Enterococcaceae</taxon>
        <taxon>Tetragenococcus</taxon>
    </lineage>
</organism>
<evidence type="ECO:0000313" key="4">
    <source>
        <dbReference type="Proteomes" id="UP001501577"/>
    </source>
</evidence>
<keyword evidence="1" id="KW-0812">Transmembrane</keyword>
<feature type="transmembrane region" description="Helical" evidence="1">
    <location>
        <begin position="9"/>
        <end position="28"/>
    </location>
</feature>
<gene>
    <name evidence="3" type="ORF">GCM10019998_08090</name>
</gene>